<dbReference type="InterPro" id="IPR043129">
    <property type="entry name" value="ATPase_NBD"/>
</dbReference>
<dbReference type="Pfam" id="PF00370">
    <property type="entry name" value="FGGY_N"/>
    <property type="match status" value="1"/>
</dbReference>
<feature type="domain" description="Carbohydrate kinase FGGY C-terminal" evidence="5">
    <location>
        <begin position="255"/>
        <end position="433"/>
    </location>
</feature>
<protein>
    <submittedName>
        <fullName evidence="6">Carbohydrate kinase</fullName>
    </submittedName>
</protein>
<evidence type="ECO:0000256" key="2">
    <source>
        <dbReference type="ARBA" id="ARBA00022679"/>
    </source>
</evidence>
<evidence type="ECO:0000313" key="6">
    <source>
        <dbReference type="EMBL" id="AUH34359.1"/>
    </source>
</evidence>
<sequence length="470" mass="50075">MSDRATIAVLDVGKTNVKLWAASADGALLEQAETRNTVLPGPPWQHHDLQGLGDWVGETLAGFCRRHPIEVIVPVGHGSGGVLVGADPDARGGGAALPMIDYEDGCPPELDADYAALAGSFEDRGSRVMMAMTHAARQLLRIQRADADAFADAQHYLNVAQYWGWWFSGVAASEFSAMGAQTHLWNVPRRRWTPIVEAQGWGRLLPDFRPAWAPLGPLRDSLAQRFGLPRGLTILTGAHDSSINFHRYRAAGLTDFTLVSTGTWIVAMSREADTAASDQSRSATINADLTGEPVGGALAMGGREFSMIAGKDWQGEHVDPAALARIVQQGTMALPSFSNNEGQFPGSAGRGRIIGPPPANPSERAALALMQSALLTVTCADVLAGGERLILDGTFLREPLYAPLVAALRPGRPTAFSDEPQGVVMGALQLAGHDAPSRPALTLDPVTPIQIPGLAQYGRRWRINAEEQGA</sequence>
<keyword evidence="3 6" id="KW-0418">Kinase</keyword>
<evidence type="ECO:0000256" key="1">
    <source>
        <dbReference type="ARBA" id="ARBA00009156"/>
    </source>
</evidence>
<dbReference type="InterPro" id="IPR049382">
    <property type="entry name" value="FGGY_C_2"/>
</dbReference>
<dbReference type="AlphaFoldDB" id="A0A2K9EJ06"/>
<dbReference type="InterPro" id="IPR018484">
    <property type="entry name" value="FGGY_N"/>
</dbReference>
<dbReference type="OrthoDB" id="9786272at2"/>
<dbReference type="Gene3D" id="3.30.420.40">
    <property type="match status" value="2"/>
</dbReference>
<dbReference type="Pfam" id="PF21546">
    <property type="entry name" value="FGGY_C_2"/>
    <property type="match status" value="1"/>
</dbReference>
<evidence type="ECO:0000259" key="5">
    <source>
        <dbReference type="Pfam" id="PF21546"/>
    </source>
</evidence>
<gene>
    <name evidence="6" type="ORF">CUV01_14055</name>
</gene>
<reference evidence="6 7" key="1">
    <citation type="submission" date="2017-12" db="EMBL/GenBank/DDBJ databases">
        <authorList>
            <person name="Hurst M.R.H."/>
        </authorList>
    </citation>
    <scope>NUCLEOTIDE SEQUENCE [LARGE SCALE GENOMIC DNA]</scope>
    <source>
        <strain evidence="6 7">BM15</strain>
    </source>
</reference>
<dbReference type="SUPFAM" id="SSF53067">
    <property type="entry name" value="Actin-like ATPase domain"/>
    <property type="match status" value="1"/>
</dbReference>
<name>A0A2K9EJ06_9RHOB</name>
<dbReference type="Proteomes" id="UP000233742">
    <property type="component" value="Chromosome"/>
</dbReference>
<dbReference type="InterPro" id="IPR050406">
    <property type="entry name" value="FGGY_Carb_Kinase"/>
</dbReference>
<comment type="similarity">
    <text evidence="1">Belongs to the FGGY kinase family.</text>
</comment>
<dbReference type="GO" id="GO:0005975">
    <property type="term" value="P:carbohydrate metabolic process"/>
    <property type="evidence" value="ECO:0007669"/>
    <property type="project" value="InterPro"/>
</dbReference>
<keyword evidence="7" id="KW-1185">Reference proteome</keyword>
<organism evidence="6 7">
    <name type="scientific">Paracoccus tegillarcae</name>
    <dbReference type="NCBI Taxonomy" id="1529068"/>
    <lineage>
        <taxon>Bacteria</taxon>
        <taxon>Pseudomonadati</taxon>
        <taxon>Pseudomonadota</taxon>
        <taxon>Alphaproteobacteria</taxon>
        <taxon>Rhodobacterales</taxon>
        <taxon>Paracoccaceae</taxon>
        <taxon>Paracoccus</taxon>
    </lineage>
</organism>
<keyword evidence="2" id="KW-0808">Transferase</keyword>
<dbReference type="KEGG" id="paro:CUV01_14055"/>
<evidence type="ECO:0000313" key="7">
    <source>
        <dbReference type="Proteomes" id="UP000233742"/>
    </source>
</evidence>
<proteinExistence type="inferred from homology"/>
<evidence type="ECO:0000256" key="3">
    <source>
        <dbReference type="ARBA" id="ARBA00022777"/>
    </source>
</evidence>
<dbReference type="PANTHER" id="PTHR43095">
    <property type="entry name" value="SUGAR KINASE"/>
    <property type="match status" value="1"/>
</dbReference>
<dbReference type="GO" id="GO:0016301">
    <property type="term" value="F:kinase activity"/>
    <property type="evidence" value="ECO:0007669"/>
    <property type="project" value="UniProtKB-KW"/>
</dbReference>
<feature type="domain" description="Carbohydrate kinase FGGY N-terminal" evidence="4">
    <location>
        <begin position="127"/>
        <end position="242"/>
    </location>
</feature>
<accession>A0A2K9EJ06</accession>
<dbReference type="RefSeq" id="WP_101461021.1">
    <property type="nucleotide sequence ID" value="NZ_CP025408.1"/>
</dbReference>
<evidence type="ECO:0000259" key="4">
    <source>
        <dbReference type="Pfam" id="PF00370"/>
    </source>
</evidence>
<dbReference type="EMBL" id="CP025408">
    <property type="protein sequence ID" value="AUH34359.1"/>
    <property type="molecule type" value="Genomic_DNA"/>
</dbReference>